<sequence>MDPVVHVLPLVIDKVDEGWCEELQRFTARSVESARQVGGELDLVVLIGGSTPDSSIYIAGNQLIDAVQEGCLDAGAADFPLVVPVPGLGDMRSIPSRHMLVDTLVRRWHEVDQGVWAGEQEDVIEALEHKIFPDYLAWQRPVVAELPDWHQGVLPGEGSLTVKTGNHQIGLVVVNSIFRGVGPELSLDHVVLAGEQLQHAVGESWKEWANSNALTLIVSGLSAPPPRLLDARSSTLLISGGNARLEPSPKRRGWFVADPKKPVCMKIGFDHKGVPVVQDSAKRAGKSAIPLSSLSFHNSLAIAPAPVDALVEDCDAAQVLSDFYRQVESGQMIAVLVSGLPGGGAVVDLDTLSRQLAVDVFGQVPQPEPSMDEIWSAAQAHLPANRLENTLNGLRGDVDSLYPDLHRVLSSPWWRVYDFSASGAIKVLAEGKLTPVILTSALTKKPGDRQNACEVTAMNGCFDGSSISVDFSVPAADTPSARALWFNRLRAEIVYHPVVFFAESAHSVALWRVLSSLNLPSGSGSYPRFIVAPEAGSSERARIHHSGLRHICESPTSFADARLRPGNQRLEQGKRRLAESLAVRDAATGMSLVSTMIDKLAKGSKGFLKGSEPEWGDITGNYAARLSVSDRVLDETRKFGGESRSIVILRGAAGSARRRH</sequence>
<protein>
    <submittedName>
        <fullName evidence="1">Uncharacterized protein</fullName>
    </submittedName>
</protein>
<proteinExistence type="predicted"/>
<reference evidence="1 2" key="1">
    <citation type="submission" date="2019-07" db="EMBL/GenBank/DDBJ databases">
        <title>Lentzea xizangensis sp. nov., isolated from Qinghai-Tibetan Plateau Soils.</title>
        <authorList>
            <person name="Huang J."/>
        </authorList>
    </citation>
    <scope>NUCLEOTIDE SEQUENCE [LARGE SCALE GENOMIC DNA]</scope>
    <source>
        <strain evidence="1 2">FXJ1.1311</strain>
    </source>
</reference>
<evidence type="ECO:0000313" key="2">
    <source>
        <dbReference type="Proteomes" id="UP000316639"/>
    </source>
</evidence>
<keyword evidence="2" id="KW-1185">Reference proteome</keyword>
<gene>
    <name evidence="1" type="ORF">FKR81_35535</name>
</gene>
<evidence type="ECO:0000313" key="1">
    <source>
        <dbReference type="EMBL" id="TWP46479.1"/>
    </source>
</evidence>
<dbReference type="Proteomes" id="UP000316639">
    <property type="component" value="Unassembled WGS sequence"/>
</dbReference>
<dbReference type="RefSeq" id="WP_146358610.1">
    <property type="nucleotide sequence ID" value="NZ_VOBR01000032.1"/>
</dbReference>
<comment type="caution">
    <text evidence="1">The sequence shown here is derived from an EMBL/GenBank/DDBJ whole genome shotgun (WGS) entry which is preliminary data.</text>
</comment>
<accession>A0A563EIY3</accession>
<dbReference type="EMBL" id="VOBR01000032">
    <property type="protein sequence ID" value="TWP46479.1"/>
    <property type="molecule type" value="Genomic_DNA"/>
</dbReference>
<dbReference type="AlphaFoldDB" id="A0A563EIY3"/>
<dbReference type="OrthoDB" id="4217949at2"/>
<organism evidence="1 2">
    <name type="scientific">Lentzea tibetensis</name>
    <dbReference type="NCBI Taxonomy" id="2591470"/>
    <lineage>
        <taxon>Bacteria</taxon>
        <taxon>Bacillati</taxon>
        <taxon>Actinomycetota</taxon>
        <taxon>Actinomycetes</taxon>
        <taxon>Pseudonocardiales</taxon>
        <taxon>Pseudonocardiaceae</taxon>
        <taxon>Lentzea</taxon>
    </lineage>
</organism>
<name>A0A563EIY3_9PSEU</name>